<organism evidence="1">
    <name type="scientific">freshwater metagenome</name>
    <dbReference type="NCBI Taxonomy" id="449393"/>
    <lineage>
        <taxon>unclassified sequences</taxon>
        <taxon>metagenomes</taxon>
        <taxon>ecological metagenomes</taxon>
    </lineage>
</organism>
<evidence type="ECO:0000313" key="1">
    <source>
        <dbReference type="EMBL" id="CAB4830482.1"/>
    </source>
</evidence>
<proteinExistence type="predicted"/>
<name>A0A6J7ACA6_9ZZZZ</name>
<protein>
    <submittedName>
        <fullName evidence="1">Unannotated protein</fullName>
    </submittedName>
</protein>
<dbReference type="AlphaFoldDB" id="A0A6J7ACA6"/>
<gene>
    <name evidence="1" type="ORF">UFOPK3167_00959</name>
</gene>
<reference evidence="1" key="1">
    <citation type="submission" date="2020-05" db="EMBL/GenBank/DDBJ databases">
        <authorList>
            <person name="Chiriac C."/>
            <person name="Salcher M."/>
            <person name="Ghai R."/>
            <person name="Kavagutti S V."/>
        </authorList>
    </citation>
    <scope>NUCLEOTIDE SEQUENCE</scope>
</reference>
<sequence>MRKLRIGYQPLSSDLSQPGDRRRVVFWANHRGHEIVTDLTQATDVILLSEKADLNAFSRKVAGTPIIFDLVDAYLAPENGTKDWLRGVSKILTGQISGPPKRFTKFVEDLCSQSSAVICSSPEQQETIRPFSNNVHVILDSHDELPMLPFSKHNQRSTKSILWEGMPATIRGVAQIGEAATSIGKQKKIELGFVTDEKYFLLLNKYIQRDTALLLSSILKGASGFSTVIPWSIRNLVEQAMLSDLAVIPIDLSKPIQYLKPENRLLIMWRLGLPCLTSPSPAYLRVAKKAKVDSICDSPTEWKSKIAEILENRDRAEENATLGQAYLREFHNTDLLLERWDRTFESVL</sequence>
<dbReference type="EMBL" id="CAFABF010000051">
    <property type="protein sequence ID" value="CAB4830482.1"/>
    <property type="molecule type" value="Genomic_DNA"/>
</dbReference>
<accession>A0A6J7ACA6</accession>